<evidence type="ECO:0000313" key="5">
    <source>
        <dbReference type="EMBL" id="SEF90225.1"/>
    </source>
</evidence>
<dbReference type="EMBL" id="FNVN01000001">
    <property type="protein sequence ID" value="SEF90225.1"/>
    <property type="molecule type" value="Genomic_DNA"/>
</dbReference>
<sequence>MSGPSSDEGARNHAGGGDSYIGATPAVTVRPADRADLLDVLRIERNAFSEPWPYAAFESVLDAPAFLVAVGPGVDGDDTLLGYVVGDVMPNNGRDIGHIKDLAVRPDARGEGVGRRLLREALFGLALAGAVVVKLEVREGNDAARSLYREEGFEPTRRVPRYYGDGEDALILVVDVEAWRSAE</sequence>
<organism evidence="5 6">
    <name type="scientific">Halobellus limi</name>
    <dbReference type="NCBI Taxonomy" id="699433"/>
    <lineage>
        <taxon>Archaea</taxon>
        <taxon>Methanobacteriati</taxon>
        <taxon>Methanobacteriota</taxon>
        <taxon>Stenosarchaea group</taxon>
        <taxon>Halobacteria</taxon>
        <taxon>Halobacteriales</taxon>
        <taxon>Haloferacaceae</taxon>
        <taxon>Halobellus</taxon>
    </lineage>
</organism>
<dbReference type="Gene3D" id="3.40.630.30">
    <property type="match status" value="1"/>
</dbReference>
<evidence type="ECO:0000313" key="6">
    <source>
        <dbReference type="Proteomes" id="UP000236740"/>
    </source>
</evidence>
<dbReference type="SUPFAM" id="SSF55729">
    <property type="entry name" value="Acyl-CoA N-acyltransferases (Nat)"/>
    <property type="match status" value="1"/>
</dbReference>
<evidence type="ECO:0000256" key="1">
    <source>
        <dbReference type="ARBA" id="ARBA00022679"/>
    </source>
</evidence>
<dbReference type="AlphaFoldDB" id="A0A1H5VSC4"/>
<evidence type="ECO:0000256" key="2">
    <source>
        <dbReference type="ARBA" id="ARBA00023315"/>
    </source>
</evidence>
<dbReference type="InterPro" id="IPR016181">
    <property type="entry name" value="Acyl_CoA_acyltransferase"/>
</dbReference>
<dbReference type="PROSITE" id="PS51186">
    <property type="entry name" value="GNAT"/>
    <property type="match status" value="1"/>
</dbReference>
<evidence type="ECO:0000256" key="3">
    <source>
        <dbReference type="SAM" id="MobiDB-lite"/>
    </source>
</evidence>
<proteinExistence type="predicted"/>
<evidence type="ECO:0000259" key="4">
    <source>
        <dbReference type="PROSITE" id="PS51186"/>
    </source>
</evidence>
<dbReference type="PANTHER" id="PTHR43072">
    <property type="entry name" value="N-ACETYLTRANSFERASE"/>
    <property type="match status" value="1"/>
</dbReference>
<name>A0A1H5VSC4_9EURY</name>
<keyword evidence="1 5" id="KW-0808">Transferase</keyword>
<protein>
    <submittedName>
        <fullName evidence="5">Ribosomal-protein-alanine N-acetyltransferase</fullName>
    </submittedName>
</protein>
<dbReference type="InterPro" id="IPR000182">
    <property type="entry name" value="GNAT_dom"/>
</dbReference>
<dbReference type="PANTHER" id="PTHR43072:SF51">
    <property type="entry name" value="ABC SUPERFAMILY TRANSPORT PROTEIN"/>
    <property type="match status" value="1"/>
</dbReference>
<dbReference type="GO" id="GO:0016747">
    <property type="term" value="F:acyltransferase activity, transferring groups other than amino-acyl groups"/>
    <property type="evidence" value="ECO:0007669"/>
    <property type="project" value="InterPro"/>
</dbReference>
<dbReference type="Proteomes" id="UP000236740">
    <property type="component" value="Unassembled WGS sequence"/>
</dbReference>
<gene>
    <name evidence="5" type="ORF">SAMN04488133_1056</name>
</gene>
<keyword evidence="2" id="KW-0012">Acyltransferase</keyword>
<accession>A0A1H5VSC4</accession>
<feature type="region of interest" description="Disordered" evidence="3">
    <location>
        <begin position="1"/>
        <end position="23"/>
    </location>
</feature>
<dbReference type="CDD" id="cd04301">
    <property type="entry name" value="NAT_SF"/>
    <property type="match status" value="1"/>
</dbReference>
<reference evidence="5 6" key="1">
    <citation type="submission" date="2016-10" db="EMBL/GenBank/DDBJ databases">
        <authorList>
            <person name="de Groot N.N."/>
        </authorList>
    </citation>
    <scope>NUCLEOTIDE SEQUENCE [LARGE SCALE GENOMIC DNA]</scope>
    <source>
        <strain evidence="5 6">CGMCC 1.10331</strain>
    </source>
</reference>
<keyword evidence="6" id="KW-1185">Reference proteome</keyword>
<feature type="domain" description="N-acetyltransferase" evidence="4">
    <location>
        <begin position="27"/>
        <end position="177"/>
    </location>
</feature>
<dbReference type="Pfam" id="PF00583">
    <property type="entry name" value="Acetyltransf_1"/>
    <property type="match status" value="1"/>
</dbReference>